<gene>
    <name evidence="2" type="ORF">HRI_002375100</name>
</gene>
<sequence length="104" mass="11251">MVAALPPPASSKLAKTTPFPSPRALFLALYKHQISFIPRATPNSDADSSFAASADSDPFESRNPQVRLRYGVGTGKKAERRKSKKSGSVSTSLRCLQKSRLQMG</sequence>
<evidence type="ECO:0000313" key="2">
    <source>
        <dbReference type="EMBL" id="GMI87058.1"/>
    </source>
</evidence>
<dbReference type="EMBL" id="BSYR01000022">
    <property type="protein sequence ID" value="GMI87058.1"/>
    <property type="molecule type" value="Genomic_DNA"/>
</dbReference>
<dbReference type="Proteomes" id="UP001165190">
    <property type="component" value="Unassembled WGS sequence"/>
</dbReference>
<feature type="region of interest" description="Disordered" evidence="1">
    <location>
        <begin position="40"/>
        <end position="104"/>
    </location>
</feature>
<reference evidence="2" key="1">
    <citation type="submission" date="2023-05" db="EMBL/GenBank/DDBJ databases">
        <title>Genome and transcriptome analyses reveal genes involved in the formation of fine ridges on petal epidermal cells in Hibiscus trionum.</title>
        <authorList>
            <person name="Koshimizu S."/>
            <person name="Masuda S."/>
            <person name="Ishii T."/>
            <person name="Shirasu K."/>
            <person name="Hoshino A."/>
            <person name="Arita M."/>
        </authorList>
    </citation>
    <scope>NUCLEOTIDE SEQUENCE</scope>
    <source>
        <strain evidence="2">Hamamatsu line</strain>
    </source>
</reference>
<comment type="caution">
    <text evidence="2">The sequence shown here is derived from an EMBL/GenBank/DDBJ whole genome shotgun (WGS) entry which is preliminary data.</text>
</comment>
<keyword evidence="3" id="KW-1185">Reference proteome</keyword>
<evidence type="ECO:0000313" key="3">
    <source>
        <dbReference type="Proteomes" id="UP001165190"/>
    </source>
</evidence>
<dbReference type="AlphaFoldDB" id="A0A9W7I104"/>
<accession>A0A9W7I104</accession>
<evidence type="ECO:0000256" key="1">
    <source>
        <dbReference type="SAM" id="MobiDB-lite"/>
    </source>
</evidence>
<organism evidence="2 3">
    <name type="scientific">Hibiscus trionum</name>
    <name type="common">Flower of an hour</name>
    <dbReference type="NCBI Taxonomy" id="183268"/>
    <lineage>
        <taxon>Eukaryota</taxon>
        <taxon>Viridiplantae</taxon>
        <taxon>Streptophyta</taxon>
        <taxon>Embryophyta</taxon>
        <taxon>Tracheophyta</taxon>
        <taxon>Spermatophyta</taxon>
        <taxon>Magnoliopsida</taxon>
        <taxon>eudicotyledons</taxon>
        <taxon>Gunneridae</taxon>
        <taxon>Pentapetalae</taxon>
        <taxon>rosids</taxon>
        <taxon>malvids</taxon>
        <taxon>Malvales</taxon>
        <taxon>Malvaceae</taxon>
        <taxon>Malvoideae</taxon>
        <taxon>Hibiscus</taxon>
    </lineage>
</organism>
<proteinExistence type="predicted"/>
<protein>
    <submittedName>
        <fullName evidence="2">Uncharacterized protein</fullName>
    </submittedName>
</protein>
<feature type="compositionally biased region" description="Low complexity" evidence="1">
    <location>
        <begin position="44"/>
        <end position="56"/>
    </location>
</feature>
<name>A0A9W7I104_HIBTR</name>